<proteinExistence type="inferred from homology"/>
<evidence type="ECO:0000256" key="7">
    <source>
        <dbReference type="ARBA" id="ARBA00023170"/>
    </source>
</evidence>
<keyword evidence="13" id="KW-1185">Reference proteome</keyword>
<dbReference type="InterPro" id="IPR000276">
    <property type="entry name" value="GPCR_Rhodpsn"/>
</dbReference>
<evidence type="ECO:0000256" key="4">
    <source>
        <dbReference type="ARBA" id="ARBA00022989"/>
    </source>
</evidence>
<dbReference type="EMBL" id="JAFNEN010000127">
    <property type="protein sequence ID" value="KAG8193239.1"/>
    <property type="molecule type" value="Genomic_DNA"/>
</dbReference>
<dbReference type="AlphaFoldDB" id="A0AAV6VB89"/>
<keyword evidence="9" id="KW-0844">Vision</keyword>
<evidence type="ECO:0000313" key="12">
    <source>
        <dbReference type="EMBL" id="KAG8193239.1"/>
    </source>
</evidence>
<dbReference type="GO" id="GO:0016020">
    <property type="term" value="C:membrane"/>
    <property type="evidence" value="ECO:0007669"/>
    <property type="project" value="UniProtKB-SubCell"/>
</dbReference>
<evidence type="ECO:0000259" key="11">
    <source>
        <dbReference type="PROSITE" id="PS50262"/>
    </source>
</evidence>
<dbReference type="SUPFAM" id="SSF81321">
    <property type="entry name" value="Family A G protein-coupled receptor-like"/>
    <property type="match status" value="1"/>
</dbReference>
<sequence length="296" mass="31048">MLVANATLVSVRVSLVLGSSAVSTLGNLFVLVIFSRSVGGGVRHRIVDIILAALALTALVRALLLGPIQATCFITGEWSFGDSMCQLQAFTEAALRNTFIWYLSLLSLERYTKHVLPHEYLLTFSPLTVNVILPGILLVVVVQVTGPLYGWGKYEYLEECGLCGSATPSRFGCVYGAFLALCLGAPPLAVAGVCGLRLAARLGALPKRRLPAANSRLLCAAPREMPSVVALLLAAATLSAPRSALDAAAACAPAPLFAAYLLDGLAAVLLPALTLALHPGARALLLRRAPVPEVVL</sequence>
<evidence type="ECO:0000256" key="8">
    <source>
        <dbReference type="ARBA" id="ARBA00023224"/>
    </source>
</evidence>
<comment type="caution">
    <text evidence="12">The sequence shown here is derived from an EMBL/GenBank/DDBJ whole genome shotgun (WGS) entry which is preliminary data.</text>
</comment>
<feature type="transmembrane region" description="Helical" evidence="10">
    <location>
        <begin position="120"/>
        <end position="144"/>
    </location>
</feature>
<dbReference type="Proteomes" id="UP000827092">
    <property type="component" value="Unassembled WGS sequence"/>
</dbReference>
<evidence type="ECO:0000256" key="3">
    <source>
        <dbReference type="ARBA" id="ARBA00022692"/>
    </source>
</evidence>
<evidence type="ECO:0000313" key="13">
    <source>
        <dbReference type="Proteomes" id="UP000827092"/>
    </source>
</evidence>
<evidence type="ECO:0000256" key="10">
    <source>
        <dbReference type="SAM" id="Phobius"/>
    </source>
</evidence>
<keyword evidence="9" id="KW-0716">Sensory transduction</keyword>
<dbReference type="PROSITE" id="PS50262">
    <property type="entry name" value="G_PROTEIN_RECEP_F1_2"/>
    <property type="match status" value="1"/>
</dbReference>
<accession>A0AAV6VB89</accession>
<gene>
    <name evidence="12" type="ORF">JTE90_005586</name>
</gene>
<keyword evidence="6 10" id="KW-0472">Membrane</keyword>
<keyword evidence="7" id="KW-0675">Receptor</keyword>
<dbReference type="Pfam" id="PF00001">
    <property type="entry name" value="7tm_1"/>
    <property type="match status" value="1"/>
</dbReference>
<dbReference type="CDD" id="cd00637">
    <property type="entry name" value="7tm_classA_rhodopsin-like"/>
    <property type="match status" value="1"/>
</dbReference>
<evidence type="ECO:0000256" key="6">
    <source>
        <dbReference type="ARBA" id="ARBA00023136"/>
    </source>
</evidence>
<evidence type="ECO:0000256" key="1">
    <source>
        <dbReference type="ARBA" id="ARBA00004141"/>
    </source>
</evidence>
<dbReference type="GO" id="GO:0004930">
    <property type="term" value="F:G protein-coupled receptor activity"/>
    <property type="evidence" value="ECO:0007669"/>
    <property type="project" value="UniProtKB-KW"/>
</dbReference>
<evidence type="ECO:0000256" key="9">
    <source>
        <dbReference type="ARBA" id="ARBA00023305"/>
    </source>
</evidence>
<keyword evidence="5" id="KW-0297">G-protein coupled receptor</keyword>
<feature type="transmembrane region" description="Helical" evidence="10">
    <location>
        <begin position="174"/>
        <end position="200"/>
    </location>
</feature>
<protein>
    <recommendedName>
        <fullName evidence="11">G-protein coupled receptors family 1 profile domain-containing protein</fullName>
    </recommendedName>
</protein>
<comment type="subcellular location">
    <subcellularLocation>
        <location evidence="1">Membrane</location>
        <topology evidence="1">Multi-pass membrane protein</topology>
    </subcellularLocation>
</comment>
<feature type="transmembrane region" description="Helical" evidence="10">
    <location>
        <begin position="46"/>
        <end position="68"/>
    </location>
</feature>
<feature type="transmembrane region" description="Helical" evidence="10">
    <location>
        <begin position="257"/>
        <end position="278"/>
    </location>
</feature>
<name>A0AAV6VB89_9ARAC</name>
<dbReference type="InterPro" id="IPR050125">
    <property type="entry name" value="GPCR_opsins"/>
</dbReference>
<feature type="transmembrane region" description="Helical" evidence="10">
    <location>
        <begin position="12"/>
        <end position="34"/>
    </location>
</feature>
<organism evidence="12 13">
    <name type="scientific">Oedothorax gibbosus</name>
    <dbReference type="NCBI Taxonomy" id="931172"/>
    <lineage>
        <taxon>Eukaryota</taxon>
        <taxon>Metazoa</taxon>
        <taxon>Ecdysozoa</taxon>
        <taxon>Arthropoda</taxon>
        <taxon>Chelicerata</taxon>
        <taxon>Arachnida</taxon>
        <taxon>Araneae</taxon>
        <taxon>Araneomorphae</taxon>
        <taxon>Entelegynae</taxon>
        <taxon>Araneoidea</taxon>
        <taxon>Linyphiidae</taxon>
        <taxon>Erigoninae</taxon>
        <taxon>Oedothorax</taxon>
    </lineage>
</organism>
<evidence type="ECO:0000256" key="5">
    <source>
        <dbReference type="ARBA" id="ARBA00023040"/>
    </source>
</evidence>
<reference evidence="12 13" key="1">
    <citation type="journal article" date="2022" name="Nat. Ecol. Evol.">
        <title>A masculinizing supergene underlies an exaggerated male reproductive morph in a spider.</title>
        <authorList>
            <person name="Hendrickx F."/>
            <person name="De Corte Z."/>
            <person name="Sonet G."/>
            <person name="Van Belleghem S.M."/>
            <person name="Kostlbacher S."/>
            <person name="Vangestel C."/>
        </authorList>
    </citation>
    <scope>NUCLEOTIDE SEQUENCE [LARGE SCALE GENOMIC DNA]</scope>
    <source>
        <strain evidence="12">W744_W776</strain>
    </source>
</reference>
<dbReference type="Gene3D" id="1.20.1070.10">
    <property type="entry name" value="Rhodopsin 7-helix transmembrane proteins"/>
    <property type="match status" value="1"/>
</dbReference>
<dbReference type="PANTHER" id="PTHR24240">
    <property type="entry name" value="OPSIN"/>
    <property type="match status" value="1"/>
</dbReference>
<dbReference type="InterPro" id="IPR017452">
    <property type="entry name" value="GPCR_Rhodpsn_7TM"/>
</dbReference>
<keyword evidence="3 10" id="KW-0812">Transmembrane</keyword>
<dbReference type="GO" id="GO:0007601">
    <property type="term" value="P:visual perception"/>
    <property type="evidence" value="ECO:0007669"/>
    <property type="project" value="UniProtKB-KW"/>
</dbReference>
<keyword evidence="4 10" id="KW-1133">Transmembrane helix</keyword>
<evidence type="ECO:0000256" key="2">
    <source>
        <dbReference type="ARBA" id="ARBA00010663"/>
    </source>
</evidence>
<keyword evidence="8" id="KW-0807">Transducer</keyword>
<feature type="domain" description="G-protein coupled receptors family 1 profile" evidence="11">
    <location>
        <begin position="26"/>
        <end position="142"/>
    </location>
</feature>
<comment type="similarity">
    <text evidence="2">Belongs to the G-protein coupled receptor 1 family.</text>
</comment>